<name>A0A8B7ZJI2_ACAPL</name>
<dbReference type="GeneID" id="110987338"/>
<organism evidence="2 3">
    <name type="scientific">Acanthaster planci</name>
    <name type="common">Crown-of-thorns starfish</name>
    <dbReference type="NCBI Taxonomy" id="133434"/>
    <lineage>
        <taxon>Eukaryota</taxon>
        <taxon>Metazoa</taxon>
        <taxon>Echinodermata</taxon>
        <taxon>Eleutherozoa</taxon>
        <taxon>Asterozoa</taxon>
        <taxon>Asteroidea</taxon>
        <taxon>Valvatacea</taxon>
        <taxon>Valvatida</taxon>
        <taxon>Acanthasteridae</taxon>
        <taxon>Acanthaster</taxon>
    </lineage>
</organism>
<keyword evidence="1" id="KW-0732">Signal</keyword>
<dbReference type="KEGG" id="aplc:110987338"/>
<proteinExistence type="predicted"/>
<dbReference type="RefSeq" id="XP_022105689.1">
    <property type="nucleotide sequence ID" value="XM_022249997.1"/>
</dbReference>
<dbReference type="AlphaFoldDB" id="A0A8B7ZJI2"/>
<sequence length="130" mass="13709">MKNFVFNVIVLSVLFTYGVDGQCYDCVLTSFGDVKIGEEGCGNPFDSSGIQTTPCGGPCVTIYSETEEDEDMPATTTVMRSCHRDVEGVPCIDLTDFEFSGMTLSQTCCSGALCNDNEVGGGASANNVAV</sequence>
<feature type="signal peptide" evidence="1">
    <location>
        <begin position="1"/>
        <end position="21"/>
    </location>
</feature>
<evidence type="ECO:0000313" key="3">
    <source>
        <dbReference type="RefSeq" id="XP_022105689.1"/>
    </source>
</evidence>
<feature type="chain" id="PRO_5034019451" evidence="1">
    <location>
        <begin position="22"/>
        <end position="130"/>
    </location>
</feature>
<reference evidence="3" key="1">
    <citation type="submission" date="2025-08" db="UniProtKB">
        <authorList>
            <consortium name="RefSeq"/>
        </authorList>
    </citation>
    <scope>IDENTIFICATION</scope>
</reference>
<protein>
    <submittedName>
        <fullName evidence="3">Uncharacterized protein LOC110987338</fullName>
    </submittedName>
</protein>
<dbReference type="Proteomes" id="UP000694845">
    <property type="component" value="Unplaced"/>
</dbReference>
<keyword evidence="2" id="KW-1185">Reference proteome</keyword>
<accession>A0A8B7ZJI2</accession>
<dbReference type="OrthoDB" id="10195218at2759"/>
<gene>
    <name evidence="3" type="primary">LOC110987338</name>
</gene>
<dbReference type="OMA" id="CHRDVEG"/>
<evidence type="ECO:0000256" key="1">
    <source>
        <dbReference type="SAM" id="SignalP"/>
    </source>
</evidence>
<evidence type="ECO:0000313" key="2">
    <source>
        <dbReference type="Proteomes" id="UP000694845"/>
    </source>
</evidence>